<dbReference type="RefSeq" id="WP_311706980.1">
    <property type="nucleotide sequence ID" value="NZ_JAVREL010000016.1"/>
</dbReference>
<dbReference type="SUPFAM" id="SSF56112">
    <property type="entry name" value="Protein kinase-like (PK-like)"/>
    <property type="match status" value="1"/>
</dbReference>
<dbReference type="Proteomes" id="UP001183246">
    <property type="component" value="Unassembled WGS sequence"/>
</dbReference>
<dbReference type="EMBL" id="JAVREL010000016">
    <property type="protein sequence ID" value="MDT0345849.1"/>
    <property type="molecule type" value="Genomic_DNA"/>
</dbReference>
<name>A0ABU2MZA9_9ACTN</name>
<accession>A0ABU2MZA9</accession>
<evidence type="ECO:0000313" key="1">
    <source>
        <dbReference type="EMBL" id="MDT0345849.1"/>
    </source>
</evidence>
<keyword evidence="2" id="KW-1185">Reference proteome</keyword>
<evidence type="ECO:0000313" key="2">
    <source>
        <dbReference type="Proteomes" id="UP001183246"/>
    </source>
</evidence>
<dbReference type="InterPro" id="IPR011009">
    <property type="entry name" value="Kinase-like_dom_sf"/>
</dbReference>
<gene>
    <name evidence="1" type="ORF">RM590_25130</name>
</gene>
<sequence length="265" mass="29530">MTRNPGPEFWALIHPHTGDPAGTRHTSRGDFSDLTTVVECEKGPFFVKAMRNRPGGRYDSIIREKLINPFVQPICPALLWTAEDEEWIALGFEVVDGRQPDIGPGSSDLPAIVDLLNQIGELGLPEIARDWHETRWDRFTGDETEAELFRGDALLHADINHTNLLIGERAWAVDWGWPTRGAAFIDPAMLVIQFVAAGHSPRAAEAWAANCEAWANADPEAIDAFAAAKTRMWWQLAWQRPDRPSRKALAEAAEAWANHRGVTVL</sequence>
<organism evidence="1 2">
    <name type="scientific">Streptomyces litchfieldiae</name>
    <dbReference type="NCBI Taxonomy" id="3075543"/>
    <lineage>
        <taxon>Bacteria</taxon>
        <taxon>Bacillati</taxon>
        <taxon>Actinomycetota</taxon>
        <taxon>Actinomycetes</taxon>
        <taxon>Kitasatosporales</taxon>
        <taxon>Streptomycetaceae</taxon>
        <taxon>Streptomyces</taxon>
    </lineage>
</organism>
<protein>
    <submittedName>
        <fullName evidence="1">Protein kinase</fullName>
    </submittedName>
</protein>
<keyword evidence="1" id="KW-0418">Kinase</keyword>
<proteinExistence type="predicted"/>
<keyword evidence="1" id="KW-0808">Transferase</keyword>
<reference evidence="2" key="1">
    <citation type="submission" date="2023-07" db="EMBL/GenBank/DDBJ databases">
        <title>30 novel species of actinomycetes from the DSMZ collection.</title>
        <authorList>
            <person name="Nouioui I."/>
        </authorList>
    </citation>
    <scope>NUCLEOTIDE SEQUENCE [LARGE SCALE GENOMIC DNA]</scope>
    <source>
        <strain evidence="2">DSM 44938</strain>
    </source>
</reference>
<dbReference type="GO" id="GO:0016301">
    <property type="term" value="F:kinase activity"/>
    <property type="evidence" value="ECO:0007669"/>
    <property type="project" value="UniProtKB-KW"/>
</dbReference>
<comment type="caution">
    <text evidence="1">The sequence shown here is derived from an EMBL/GenBank/DDBJ whole genome shotgun (WGS) entry which is preliminary data.</text>
</comment>